<dbReference type="OrthoDB" id="6120755at2"/>
<protein>
    <recommendedName>
        <fullName evidence="3">Ribosomal protein S3AE</fullName>
    </recommendedName>
</protein>
<sequence>MNDFPPLRQPCPPGACDCGHDALREAPDADKRILRLTKAEEKKLVDRLENMASLEDLRRMEARMHELLGVTLTIAPSENEVRTMRGFVIRLEERPGLCSKTRQAVPAAIRRCFERNPDIAYALLNSHDLLRDA</sequence>
<keyword evidence="2" id="KW-1185">Reference proteome</keyword>
<organism evidence="1 2">
    <name type="scientific">Bordetella genomosp. 13</name>
    <dbReference type="NCBI Taxonomy" id="463040"/>
    <lineage>
        <taxon>Bacteria</taxon>
        <taxon>Pseudomonadati</taxon>
        <taxon>Pseudomonadota</taxon>
        <taxon>Betaproteobacteria</taxon>
        <taxon>Burkholderiales</taxon>
        <taxon>Alcaligenaceae</taxon>
        <taxon>Bordetella</taxon>
    </lineage>
</organism>
<reference evidence="1 2" key="1">
    <citation type="submission" date="2017-05" db="EMBL/GenBank/DDBJ databases">
        <title>Complete and WGS of Bordetella genogroups.</title>
        <authorList>
            <person name="Spilker T."/>
            <person name="LiPuma J."/>
        </authorList>
    </citation>
    <scope>NUCLEOTIDE SEQUENCE [LARGE SCALE GENOMIC DNA]</scope>
    <source>
        <strain evidence="1 2">AU7206</strain>
    </source>
</reference>
<evidence type="ECO:0000313" key="2">
    <source>
        <dbReference type="Proteomes" id="UP000194161"/>
    </source>
</evidence>
<dbReference type="RefSeq" id="WP_086077636.1">
    <property type="nucleotide sequence ID" value="NZ_CP021111.1"/>
</dbReference>
<dbReference type="AlphaFoldDB" id="A0A1W6Z904"/>
<accession>A0A1W6Z904</accession>
<dbReference type="EMBL" id="CP021111">
    <property type="protein sequence ID" value="ARP93863.1"/>
    <property type="molecule type" value="Genomic_DNA"/>
</dbReference>
<dbReference type="KEGG" id="bgm:CAL15_05360"/>
<evidence type="ECO:0008006" key="3">
    <source>
        <dbReference type="Google" id="ProtNLM"/>
    </source>
</evidence>
<evidence type="ECO:0000313" key="1">
    <source>
        <dbReference type="EMBL" id="ARP93863.1"/>
    </source>
</evidence>
<name>A0A1W6Z904_9BORD</name>
<gene>
    <name evidence="1" type="ORF">CAL15_05360</name>
</gene>
<dbReference type="Proteomes" id="UP000194161">
    <property type="component" value="Chromosome"/>
</dbReference>
<proteinExistence type="predicted"/>